<sequence length="289" mass="32315">MQFFHLFSFVVVASYAAALPQPAGLSEKYSNNVDTTLASGLEARSYQPGSNSYKESATSTLLKRRNVFRGLSEEEIGTYVFPPIVPGSFLAINHPFNLTNADSINLASTIGKVVNNDYIFLLEGEIAAHKIGDPVKEVMAKYFKMCAYVDSAIEFWLHKSAPHILDLIKSGLGEDKYFEVGPELTETRKTVTDDLRAGYTKISSYIVKIVKDVSSVIDSLQKIDKLFKDAFYSSIDFIRRLRLQLLRFQIDETLEVALVNIIEAINDFIIMQTNLLEEIMKGLDAASSQ</sequence>
<gene>
    <name evidence="2" type="ORF">BASA50_006151</name>
</gene>
<feature type="chain" id="PRO_5046064567" evidence="1">
    <location>
        <begin position="19"/>
        <end position="289"/>
    </location>
</feature>
<dbReference type="Proteomes" id="UP001648503">
    <property type="component" value="Unassembled WGS sequence"/>
</dbReference>
<evidence type="ECO:0000313" key="3">
    <source>
        <dbReference type="Proteomes" id="UP001648503"/>
    </source>
</evidence>
<keyword evidence="1" id="KW-0732">Signal</keyword>
<evidence type="ECO:0000313" key="2">
    <source>
        <dbReference type="EMBL" id="KAH6595007.1"/>
    </source>
</evidence>
<accession>A0ABQ8FB69</accession>
<organism evidence="2 3">
    <name type="scientific">Batrachochytrium salamandrivorans</name>
    <dbReference type="NCBI Taxonomy" id="1357716"/>
    <lineage>
        <taxon>Eukaryota</taxon>
        <taxon>Fungi</taxon>
        <taxon>Fungi incertae sedis</taxon>
        <taxon>Chytridiomycota</taxon>
        <taxon>Chytridiomycota incertae sedis</taxon>
        <taxon>Chytridiomycetes</taxon>
        <taxon>Rhizophydiales</taxon>
        <taxon>Rhizophydiales incertae sedis</taxon>
        <taxon>Batrachochytrium</taxon>
    </lineage>
</organism>
<reference evidence="2 3" key="1">
    <citation type="submission" date="2021-02" db="EMBL/GenBank/DDBJ databases">
        <title>Variation within the Batrachochytrium salamandrivorans European outbreak.</title>
        <authorList>
            <person name="Kelly M."/>
            <person name="Pasmans F."/>
            <person name="Shea T.P."/>
            <person name="Munoz J.F."/>
            <person name="Carranza S."/>
            <person name="Cuomo C.A."/>
            <person name="Martel A."/>
        </authorList>
    </citation>
    <scope>NUCLEOTIDE SEQUENCE [LARGE SCALE GENOMIC DNA]</scope>
    <source>
        <strain evidence="2 3">AMFP18/2</strain>
    </source>
</reference>
<name>A0ABQ8FB69_9FUNG</name>
<evidence type="ECO:0000256" key="1">
    <source>
        <dbReference type="SAM" id="SignalP"/>
    </source>
</evidence>
<keyword evidence="3" id="KW-1185">Reference proteome</keyword>
<dbReference type="EMBL" id="JAFCIX010000321">
    <property type="protein sequence ID" value="KAH6595007.1"/>
    <property type="molecule type" value="Genomic_DNA"/>
</dbReference>
<comment type="caution">
    <text evidence="2">The sequence shown here is derived from an EMBL/GenBank/DDBJ whole genome shotgun (WGS) entry which is preliminary data.</text>
</comment>
<feature type="signal peptide" evidence="1">
    <location>
        <begin position="1"/>
        <end position="18"/>
    </location>
</feature>
<protein>
    <submittedName>
        <fullName evidence="2">Uncharacterized protein</fullName>
    </submittedName>
</protein>
<proteinExistence type="predicted"/>